<feature type="region of interest" description="Disordered" evidence="1">
    <location>
        <begin position="1"/>
        <end position="23"/>
    </location>
</feature>
<evidence type="ECO:0000256" key="1">
    <source>
        <dbReference type="SAM" id="MobiDB-lite"/>
    </source>
</evidence>
<gene>
    <name evidence="2" type="ORF">UFOPK3417_01382</name>
</gene>
<sequence>MESAICSVLAPEGTSADSRNTISGSDLGWHSVSAATVPSPWLQSSSESSYIHPQIGAYTP</sequence>
<dbReference type="EMBL" id="CAFBLR010000145">
    <property type="protein sequence ID" value="CAB4881187.1"/>
    <property type="molecule type" value="Genomic_DNA"/>
</dbReference>
<reference evidence="2" key="1">
    <citation type="submission" date="2020-05" db="EMBL/GenBank/DDBJ databases">
        <authorList>
            <person name="Chiriac C."/>
            <person name="Salcher M."/>
            <person name="Ghai R."/>
            <person name="Kavagutti S V."/>
        </authorList>
    </citation>
    <scope>NUCLEOTIDE SEQUENCE</scope>
</reference>
<name>A0A6J7ED55_9ZZZZ</name>
<evidence type="ECO:0000313" key="2">
    <source>
        <dbReference type="EMBL" id="CAB4881187.1"/>
    </source>
</evidence>
<protein>
    <submittedName>
        <fullName evidence="2">Unannotated protein</fullName>
    </submittedName>
</protein>
<organism evidence="2">
    <name type="scientific">freshwater metagenome</name>
    <dbReference type="NCBI Taxonomy" id="449393"/>
    <lineage>
        <taxon>unclassified sequences</taxon>
        <taxon>metagenomes</taxon>
        <taxon>ecological metagenomes</taxon>
    </lineage>
</organism>
<dbReference type="AlphaFoldDB" id="A0A6J7ED55"/>
<accession>A0A6J7ED55</accession>
<proteinExistence type="predicted"/>